<dbReference type="Pfam" id="PF04678">
    <property type="entry name" value="MCU"/>
    <property type="match status" value="1"/>
</dbReference>
<keyword evidence="3" id="KW-0813">Transport</keyword>
<evidence type="ECO:0000256" key="19">
    <source>
        <dbReference type="SAM" id="Phobius"/>
    </source>
</evidence>
<evidence type="ECO:0000256" key="12">
    <source>
        <dbReference type="ARBA" id="ARBA00023136"/>
    </source>
</evidence>
<dbReference type="PANTHER" id="PTHR13462:SF10">
    <property type="entry name" value="CALCIUM UNIPORTER PROTEIN, MITOCHONDRIAL"/>
    <property type="match status" value="1"/>
</dbReference>
<dbReference type="InterPro" id="IPR039055">
    <property type="entry name" value="MCU_fam"/>
</dbReference>
<dbReference type="AlphaFoldDB" id="A0A0C3PCI1"/>
<organism evidence="21 22">
    <name type="scientific">Phlebiopsis gigantea (strain 11061_1 CR5-6)</name>
    <name type="common">White-rot fungus</name>
    <name type="synonym">Peniophora gigantea</name>
    <dbReference type="NCBI Taxonomy" id="745531"/>
    <lineage>
        <taxon>Eukaryota</taxon>
        <taxon>Fungi</taxon>
        <taxon>Dikarya</taxon>
        <taxon>Basidiomycota</taxon>
        <taxon>Agaricomycotina</taxon>
        <taxon>Agaricomycetes</taxon>
        <taxon>Polyporales</taxon>
        <taxon>Phanerochaetaceae</taxon>
        <taxon>Phlebiopsis</taxon>
    </lineage>
</organism>
<comment type="subcellular location">
    <subcellularLocation>
        <location evidence="1">Mitochondrion inner membrane</location>
        <topology evidence="1">Multi-pass membrane protein</topology>
    </subcellularLocation>
</comment>
<feature type="region of interest" description="Disordered" evidence="18">
    <location>
        <begin position="343"/>
        <end position="380"/>
    </location>
</feature>
<keyword evidence="22" id="KW-1185">Reference proteome</keyword>
<keyword evidence="6 19" id="KW-0812">Transmembrane</keyword>
<proteinExistence type="inferred from homology"/>
<keyword evidence="13" id="KW-0407">Ion channel</keyword>
<accession>A0A0C3PCI1</accession>
<evidence type="ECO:0000256" key="9">
    <source>
        <dbReference type="ARBA" id="ARBA00022989"/>
    </source>
</evidence>
<keyword evidence="8" id="KW-0106">Calcium</keyword>
<dbReference type="GO" id="GO:0015292">
    <property type="term" value="F:uniporter activity"/>
    <property type="evidence" value="ECO:0007669"/>
    <property type="project" value="TreeGrafter"/>
</dbReference>
<evidence type="ECO:0000313" key="22">
    <source>
        <dbReference type="Proteomes" id="UP000053257"/>
    </source>
</evidence>
<dbReference type="EMBL" id="KN840652">
    <property type="protein sequence ID" value="KIP02803.1"/>
    <property type="molecule type" value="Genomic_DNA"/>
</dbReference>
<comment type="subunit">
    <text evidence="15">Homotetramer, assembles in a dimer or dimers configuration with two interfaces.</text>
</comment>
<evidence type="ECO:0000256" key="2">
    <source>
        <dbReference type="ARBA" id="ARBA00005653"/>
    </source>
</evidence>
<feature type="domain" description="Calcium uniporter protein C-terminal" evidence="20">
    <location>
        <begin position="197"/>
        <end position="319"/>
    </location>
</feature>
<evidence type="ECO:0000256" key="1">
    <source>
        <dbReference type="ARBA" id="ARBA00004448"/>
    </source>
</evidence>
<feature type="transmembrane region" description="Helical" evidence="19">
    <location>
        <begin position="237"/>
        <end position="257"/>
    </location>
</feature>
<keyword evidence="4" id="KW-0109">Calcium transport</keyword>
<comment type="similarity">
    <text evidence="2">Belongs to the MCU (TC 1.A.77) family.</text>
</comment>
<evidence type="ECO:0000256" key="16">
    <source>
        <dbReference type="ARBA" id="ARBA00044981"/>
    </source>
</evidence>
<evidence type="ECO:0000256" key="11">
    <source>
        <dbReference type="ARBA" id="ARBA00023128"/>
    </source>
</evidence>
<evidence type="ECO:0000256" key="17">
    <source>
        <dbReference type="ARBA" id="ARBA00045938"/>
    </source>
</evidence>
<dbReference type="InterPro" id="IPR006769">
    <property type="entry name" value="MCU_C"/>
</dbReference>
<feature type="region of interest" description="Disordered" evidence="18">
    <location>
        <begin position="58"/>
        <end position="86"/>
    </location>
</feature>
<keyword evidence="5" id="KW-0107">Calcium channel</keyword>
<sequence length="380" mass="42828">MFPPLCRVGFQTASRRHCTARMCASLRLMSTTWDNAVAKESINVGHSRFLADSKSGSKWKENTKIPGNDGLDHPAEEYDSLPPGKGKLSPTSSHLFKLILPLGRLQAEGKPFEGPPIVFLLHPSQPLSHISRLIISSMLPSSPSISYITTTPKGRRLQWSESTDVGDFIRDVARTAEFQLRLKDGKAETSIQVEVPSFADRTRFLRRRLASVERELSAMETLKGRCDAEAHRGARKMALGGLAMLVVYWGSVARLTFWDLGWDIMEPVTYLSGLSMVILGYLWFLYQGREVSYSSVLDRSVSARRQGLYKARGFDIDLWADRITEAKGLHKEISRIAEDYDEDGWKEREEERDGAEEQAKKDVKEMKQIDPGMEKSARTT</sequence>
<evidence type="ECO:0000256" key="15">
    <source>
        <dbReference type="ARBA" id="ARBA00044966"/>
    </source>
</evidence>
<dbReference type="STRING" id="745531.A0A0C3PCI1"/>
<dbReference type="GO" id="GO:1990246">
    <property type="term" value="C:uniplex complex"/>
    <property type="evidence" value="ECO:0007669"/>
    <property type="project" value="TreeGrafter"/>
</dbReference>
<evidence type="ECO:0000256" key="5">
    <source>
        <dbReference type="ARBA" id="ARBA00022673"/>
    </source>
</evidence>
<evidence type="ECO:0000256" key="8">
    <source>
        <dbReference type="ARBA" id="ARBA00022837"/>
    </source>
</evidence>
<evidence type="ECO:0000256" key="4">
    <source>
        <dbReference type="ARBA" id="ARBA00022568"/>
    </source>
</evidence>
<dbReference type="OrthoDB" id="278338at2759"/>
<protein>
    <recommendedName>
        <fullName evidence="16">Calcium uniporter protein, mitochondrial</fullName>
    </recommendedName>
</protein>
<dbReference type="Proteomes" id="UP000053257">
    <property type="component" value="Unassembled WGS sequence"/>
</dbReference>
<evidence type="ECO:0000259" key="20">
    <source>
        <dbReference type="Pfam" id="PF04678"/>
    </source>
</evidence>
<keyword evidence="10" id="KW-0406">Ion transport</keyword>
<comment type="function">
    <text evidence="17">Highly selective calcium channel localized to the inner mitochondrial membrane, which mediates calcium uptake into the mitochondrial matrix. Mitochondrial calcium homeostasis plays key roles in cellular physiology and regulates ATP production, cytoplasmic calcium signals and activation of cell death pathways. Sufficient to operate as a pore-forming channel without the need of calcium-sensor or auxiliary subunit.</text>
</comment>
<feature type="transmembrane region" description="Helical" evidence="19">
    <location>
        <begin position="269"/>
        <end position="286"/>
    </location>
</feature>
<comment type="catalytic activity">
    <reaction evidence="14">
        <text>Ca(2+)(in) = Ca(2+)(out)</text>
        <dbReference type="Rhea" id="RHEA:29671"/>
        <dbReference type="ChEBI" id="CHEBI:29108"/>
    </reaction>
</comment>
<keyword evidence="11" id="KW-0496">Mitochondrion</keyword>
<dbReference type="GO" id="GO:0036444">
    <property type="term" value="P:calcium import into the mitochondrion"/>
    <property type="evidence" value="ECO:0007669"/>
    <property type="project" value="TreeGrafter"/>
</dbReference>
<dbReference type="HOGENOM" id="CLU_035826_0_0_1"/>
<dbReference type="GO" id="GO:0051560">
    <property type="term" value="P:mitochondrial calcium ion homeostasis"/>
    <property type="evidence" value="ECO:0007669"/>
    <property type="project" value="InterPro"/>
</dbReference>
<evidence type="ECO:0000256" key="14">
    <source>
        <dbReference type="ARBA" id="ARBA00036634"/>
    </source>
</evidence>
<gene>
    <name evidence="21" type="ORF">PHLGIDRAFT_111633</name>
</gene>
<reference evidence="21 22" key="1">
    <citation type="journal article" date="2014" name="PLoS Genet.">
        <title>Analysis of the Phlebiopsis gigantea genome, transcriptome and secretome provides insight into its pioneer colonization strategies of wood.</title>
        <authorList>
            <person name="Hori C."/>
            <person name="Ishida T."/>
            <person name="Igarashi K."/>
            <person name="Samejima M."/>
            <person name="Suzuki H."/>
            <person name="Master E."/>
            <person name="Ferreira P."/>
            <person name="Ruiz-Duenas F.J."/>
            <person name="Held B."/>
            <person name="Canessa P."/>
            <person name="Larrondo L.F."/>
            <person name="Schmoll M."/>
            <person name="Druzhinina I.S."/>
            <person name="Kubicek C.P."/>
            <person name="Gaskell J.A."/>
            <person name="Kersten P."/>
            <person name="St John F."/>
            <person name="Glasner J."/>
            <person name="Sabat G."/>
            <person name="Splinter BonDurant S."/>
            <person name="Syed K."/>
            <person name="Yadav J."/>
            <person name="Mgbeahuruike A.C."/>
            <person name="Kovalchuk A."/>
            <person name="Asiegbu F.O."/>
            <person name="Lackner G."/>
            <person name="Hoffmeister D."/>
            <person name="Rencoret J."/>
            <person name="Gutierrez A."/>
            <person name="Sun H."/>
            <person name="Lindquist E."/>
            <person name="Barry K."/>
            <person name="Riley R."/>
            <person name="Grigoriev I.V."/>
            <person name="Henrissat B."/>
            <person name="Kues U."/>
            <person name="Berka R.M."/>
            <person name="Martinez A.T."/>
            <person name="Covert S.F."/>
            <person name="Blanchette R.A."/>
            <person name="Cullen D."/>
        </authorList>
    </citation>
    <scope>NUCLEOTIDE SEQUENCE [LARGE SCALE GENOMIC DNA]</scope>
    <source>
        <strain evidence="21 22">11061_1 CR5-6</strain>
    </source>
</reference>
<keyword evidence="12 19" id="KW-0472">Membrane</keyword>
<evidence type="ECO:0000256" key="10">
    <source>
        <dbReference type="ARBA" id="ARBA00023065"/>
    </source>
</evidence>
<dbReference type="GO" id="GO:0005262">
    <property type="term" value="F:calcium channel activity"/>
    <property type="evidence" value="ECO:0007669"/>
    <property type="project" value="UniProtKB-KW"/>
</dbReference>
<evidence type="ECO:0000256" key="7">
    <source>
        <dbReference type="ARBA" id="ARBA00022792"/>
    </source>
</evidence>
<evidence type="ECO:0000256" key="13">
    <source>
        <dbReference type="ARBA" id="ARBA00023303"/>
    </source>
</evidence>
<dbReference type="PANTHER" id="PTHR13462">
    <property type="entry name" value="CALCIUM UNIPORTER PROTEIN, MITOCHONDRIAL"/>
    <property type="match status" value="1"/>
</dbReference>
<keyword evidence="9 19" id="KW-1133">Transmembrane helix</keyword>
<evidence type="ECO:0000256" key="3">
    <source>
        <dbReference type="ARBA" id="ARBA00022448"/>
    </source>
</evidence>
<name>A0A0C3PCI1_PHLG1</name>
<evidence type="ECO:0000313" key="21">
    <source>
        <dbReference type="EMBL" id="KIP02803.1"/>
    </source>
</evidence>
<keyword evidence="7" id="KW-0999">Mitochondrion inner membrane</keyword>
<evidence type="ECO:0000256" key="6">
    <source>
        <dbReference type="ARBA" id="ARBA00022692"/>
    </source>
</evidence>
<evidence type="ECO:0000256" key="18">
    <source>
        <dbReference type="SAM" id="MobiDB-lite"/>
    </source>
</evidence>